<feature type="domain" description="ABM" evidence="1">
    <location>
        <begin position="6"/>
        <end position="94"/>
    </location>
</feature>
<organism evidence="2 3">
    <name type="scientific">Lentzea albidocapillata subsp. violacea</name>
    <dbReference type="NCBI Taxonomy" id="128104"/>
    <lineage>
        <taxon>Bacteria</taxon>
        <taxon>Bacillati</taxon>
        <taxon>Actinomycetota</taxon>
        <taxon>Actinomycetes</taxon>
        <taxon>Pseudonocardiales</taxon>
        <taxon>Pseudonocardiaceae</taxon>
        <taxon>Lentzea</taxon>
    </lineage>
</organism>
<dbReference type="Gene3D" id="3.30.70.100">
    <property type="match status" value="1"/>
</dbReference>
<dbReference type="AlphaFoldDB" id="A0A1G9LT00"/>
<accession>A0A1G9LT00</accession>
<gene>
    <name evidence="2" type="ORF">SAMN04488074_112169</name>
</gene>
<dbReference type="GO" id="GO:0004497">
    <property type="term" value="F:monooxygenase activity"/>
    <property type="evidence" value="ECO:0007669"/>
    <property type="project" value="UniProtKB-KW"/>
</dbReference>
<keyword evidence="2" id="KW-0503">Monooxygenase</keyword>
<sequence>MASSVFRVMLRMHVKPGMAGDFERVWREVGHSVTGDPANLGQWLSRSAEEEDIYYIVSDWTGELEFRRFETSERHVEHRQKLHPYRIGGSMTTMTVVAHLAGTAVSVE</sequence>
<dbReference type="RefSeq" id="WP_090009132.1">
    <property type="nucleotide sequence ID" value="NZ_FNET01000012.1"/>
</dbReference>
<dbReference type="PROSITE" id="PS51725">
    <property type="entry name" value="ABM"/>
    <property type="match status" value="1"/>
</dbReference>
<dbReference type="SUPFAM" id="SSF54909">
    <property type="entry name" value="Dimeric alpha+beta barrel"/>
    <property type="match status" value="1"/>
</dbReference>
<protein>
    <submittedName>
        <fullName evidence="2">Heme-degrading monooxygenase HmoA</fullName>
    </submittedName>
</protein>
<keyword evidence="2" id="KW-0560">Oxidoreductase</keyword>
<dbReference type="EMBL" id="FNET01000012">
    <property type="protein sequence ID" value="SDL64914.1"/>
    <property type="molecule type" value="Genomic_DNA"/>
</dbReference>
<dbReference type="Pfam" id="PF03992">
    <property type="entry name" value="ABM"/>
    <property type="match status" value="1"/>
</dbReference>
<name>A0A1G9LT00_9PSEU</name>
<dbReference type="InterPro" id="IPR007138">
    <property type="entry name" value="ABM_dom"/>
</dbReference>
<reference evidence="3" key="1">
    <citation type="submission" date="2016-10" db="EMBL/GenBank/DDBJ databases">
        <authorList>
            <person name="Varghese N."/>
            <person name="Submissions S."/>
        </authorList>
    </citation>
    <scope>NUCLEOTIDE SEQUENCE [LARGE SCALE GENOMIC DNA]</scope>
    <source>
        <strain evidence="3">DSM 44796</strain>
    </source>
</reference>
<dbReference type="InterPro" id="IPR011008">
    <property type="entry name" value="Dimeric_a/b-barrel"/>
</dbReference>
<evidence type="ECO:0000313" key="2">
    <source>
        <dbReference type="EMBL" id="SDL64914.1"/>
    </source>
</evidence>
<evidence type="ECO:0000313" key="3">
    <source>
        <dbReference type="Proteomes" id="UP000199682"/>
    </source>
</evidence>
<proteinExistence type="predicted"/>
<evidence type="ECO:0000259" key="1">
    <source>
        <dbReference type="PROSITE" id="PS51725"/>
    </source>
</evidence>
<dbReference type="Proteomes" id="UP000199682">
    <property type="component" value="Unassembled WGS sequence"/>
</dbReference>